<dbReference type="AlphaFoldDB" id="A0A133UP61"/>
<dbReference type="EMBL" id="LHXR01000117">
    <property type="protein sequence ID" value="KXA96014.1"/>
    <property type="molecule type" value="Genomic_DNA"/>
</dbReference>
<reference evidence="1 2" key="1">
    <citation type="journal article" date="2016" name="Sci. Rep.">
        <title>Metabolic traits of an uncultured archaeal lineage -MSBL1- from brine pools of the Red Sea.</title>
        <authorList>
            <person name="Mwirichia R."/>
            <person name="Alam I."/>
            <person name="Rashid M."/>
            <person name="Vinu M."/>
            <person name="Ba-Alawi W."/>
            <person name="Anthony Kamau A."/>
            <person name="Kamanda Ngugi D."/>
            <person name="Goker M."/>
            <person name="Klenk H.P."/>
            <person name="Bajic V."/>
            <person name="Stingl U."/>
        </authorList>
    </citation>
    <scope>NUCLEOTIDE SEQUENCE [LARGE SCALE GENOMIC DNA]</scope>
    <source>
        <strain evidence="1">SCGC-AAA259I09</strain>
    </source>
</reference>
<gene>
    <name evidence="1" type="ORF">AKJ37_06270</name>
</gene>
<dbReference type="PIRSF" id="PIRSF024492">
    <property type="entry name" value="UCP024492"/>
    <property type="match status" value="1"/>
</dbReference>
<accession>A0A133UP61</accession>
<dbReference type="Proteomes" id="UP000070463">
    <property type="component" value="Unassembled WGS sequence"/>
</dbReference>
<protein>
    <recommendedName>
        <fullName evidence="3">DNA repair protein</fullName>
    </recommendedName>
</protein>
<dbReference type="PANTHER" id="PTHR39337">
    <property type="entry name" value="BLR5642 PROTEIN"/>
    <property type="match status" value="1"/>
</dbReference>
<keyword evidence="2" id="KW-1185">Reference proteome</keyword>
<proteinExistence type="predicted"/>
<evidence type="ECO:0008006" key="3">
    <source>
        <dbReference type="Google" id="ProtNLM"/>
    </source>
</evidence>
<name>A0A133UP61_9EURY</name>
<sequence length="174" mass="19834">MIYSIGHSTRSLEELLELLGENGIKVLVDVRRFPKSKRHPHFNRGKLSEGLEERGLEYCWMGEALGGYRSGGLGENSPNQAWNSEGFRAYADHALSGEFQEAVDDLIEISESKRLAIMCAEKFFWKCHRRILCDWIHARGKKVVHILDGEKREHKLTDFATVDEGKVIYPTGKS</sequence>
<dbReference type="InterPro" id="IPR014519">
    <property type="entry name" value="UCP024492"/>
</dbReference>
<comment type="caution">
    <text evidence="1">The sequence shown here is derived from an EMBL/GenBank/DDBJ whole genome shotgun (WGS) entry which is preliminary data.</text>
</comment>
<evidence type="ECO:0000313" key="2">
    <source>
        <dbReference type="Proteomes" id="UP000070463"/>
    </source>
</evidence>
<dbReference type="Pfam" id="PF04343">
    <property type="entry name" value="DUF488"/>
    <property type="match status" value="1"/>
</dbReference>
<dbReference type="PANTHER" id="PTHR39337:SF1">
    <property type="entry name" value="BLR5642 PROTEIN"/>
    <property type="match status" value="1"/>
</dbReference>
<dbReference type="InterPro" id="IPR007438">
    <property type="entry name" value="DUF488"/>
</dbReference>
<organism evidence="1 2">
    <name type="scientific">candidate division MSBL1 archaeon SCGC-AAA259I09</name>
    <dbReference type="NCBI Taxonomy" id="1698267"/>
    <lineage>
        <taxon>Archaea</taxon>
        <taxon>Methanobacteriati</taxon>
        <taxon>Methanobacteriota</taxon>
        <taxon>candidate division MSBL1</taxon>
    </lineage>
</organism>
<evidence type="ECO:0000313" key="1">
    <source>
        <dbReference type="EMBL" id="KXA96014.1"/>
    </source>
</evidence>